<dbReference type="Proteomes" id="UP000683925">
    <property type="component" value="Unassembled WGS sequence"/>
</dbReference>
<dbReference type="EMBL" id="CAJJDP010000077">
    <property type="protein sequence ID" value="CAD8182236.1"/>
    <property type="molecule type" value="Genomic_DNA"/>
</dbReference>
<keyword evidence="2" id="KW-1185">Reference proteome</keyword>
<protein>
    <submittedName>
        <fullName evidence="1">Uncharacterized protein</fullName>
    </submittedName>
</protein>
<accession>A0A8S1W8Q0</accession>
<dbReference type="AlphaFoldDB" id="A0A8S1W8Q0"/>
<evidence type="ECO:0000313" key="1">
    <source>
        <dbReference type="EMBL" id="CAD8182236.1"/>
    </source>
</evidence>
<proteinExistence type="predicted"/>
<name>A0A8S1W8Q0_PAROT</name>
<gene>
    <name evidence="1" type="ORF">POCTA_138.1.T0780187</name>
</gene>
<reference evidence="1" key="1">
    <citation type="submission" date="2021-01" db="EMBL/GenBank/DDBJ databases">
        <authorList>
            <consortium name="Genoscope - CEA"/>
            <person name="William W."/>
        </authorList>
    </citation>
    <scope>NUCLEOTIDE SEQUENCE</scope>
</reference>
<organism evidence="1 2">
    <name type="scientific">Paramecium octaurelia</name>
    <dbReference type="NCBI Taxonomy" id="43137"/>
    <lineage>
        <taxon>Eukaryota</taxon>
        <taxon>Sar</taxon>
        <taxon>Alveolata</taxon>
        <taxon>Ciliophora</taxon>
        <taxon>Intramacronucleata</taxon>
        <taxon>Oligohymenophorea</taxon>
        <taxon>Peniculida</taxon>
        <taxon>Parameciidae</taxon>
        <taxon>Paramecium</taxon>
    </lineage>
</organism>
<evidence type="ECO:0000313" key="2">
    <source>
        <dbReference type="Proteomes" id="UP000683925"/>
    </source>
</evidence>
<sequence>MLEIAMPGLDLPWIIQIVLKNQLKQSRVATCQNSLIIGQGI</sequence>
<comment type="caution">
    <text evidence="1">The sequence shown here is derived from an EMBL/GenBank/DDBJ whole genome shotgun (WGS) entry which is preliminary data.</text>
</comment>